<accession>A0A383XR53</accession>
<protein>
    <submittedName>
        <fullName evidence="5">MFS transporter</fullName>
    </submittedName>
</protein>
<feature type="transmembrane region" description="Helical" evidence="4">
    <location>
        <begin position="14"/>
        <end position="34"/>
    </location>
</feature>
<feature type="transmembrane region" description="Helical" evidence="4">
    <location>
        <begin position="80"/>
        <end position="113"/>
    </location>
</feature>
<dbReference type="OrthoDB" id="9774288at2"/>
<name>A0A383XR53_9GAMM</name>
<dbReference type="Gene3D" id="1.20.1250.20">
    <property type="entry name" value="MFS general substrate transporter like domains"/>
    <property type="match status" value="1"/>
</dbReference>
<dbReference type="AlphaFoldDB" id="A0A383XR53"/>
<feature type="transmembrane region" description="Helical" evidence="4">
    <location>
        <begin position="351"/>
        <end position="375"/>
    </location>
</feature>
<keyword evidence="1 4" id="KW-0812">Transmembrane</keyword>
<feature type="transmembrane region" description="Helical" evidence="4">
    <location>
        <begin position="134"/>
        <end position="159"/>
    </location>
</feature>
<evidence type="ECO:0000256" key="2">
    <source>
        <dbReference type="ARBA" id="ARBA00022989"/>
    </source>
</evidence>
<dbReference type="RefSeq" id="WP_109721106.1">
    <property type="nucleotide sequence ID" value="NZ_QEQK01000013.1"/>
</dbReference>
<keyword evidence="6" id="KW-1185">Reference proteome</keyword>
<keyword evidence="3 4" id="KW-0472">Membrane</keyword>
<feature type="transmembrane region" description="Helical" evidence="4">
    <location>
        <begin position="55"/>
        <end position="74"/>
    </location>
</feature>
<dbReference type="GO" id="GO:0022857">
    <property type="term" value="F:transmembrane transporter activity"/>
    <property type="evidence" value="ECO:0007669"/>
    <property type="project" value="InterPro"/>
</dbReference>
<feature type="transmembrane region" description="Helical" evidence="4">
    <location>
        <begin position="273"/>
        <end position="290"/>
    </location>
</feature>
<reference evidence="5 6" key="1">
    <citation type="submission" date="2018-05" db="EMBL/GenBank/DDBJ databases">
        <title>Abyssibacter profundi OUC007T gen. nov., sp. nov, a marine bacterium isolated from seawater of the Mariana Trench.</title>
        <authorList>
            <person name="Zhou S."/>
        </authorList>
    </citation>
    <scope>NUCLEOTIDE SEQUENCE [LARGE SCALE GENOMIC DNA]</scope>
    <source>
        <strain evidence="5 6">OUC007</strain>
    </source>
</reference>
<dbReference type="InterPro" id="IPR011701">
    <property type="entry name" value="MFS"/>
</dbReference>
<feature type="transmembrane region" description="Helical" evidence="4">
    <location>
        <begin position="165"/>
        <end position="188"/>
    </location>
</feature>
<evidence type="ECO:0000256" key="4">
    <source>
        <dbReference type="SAM" id="Phobius"/>
    </source>
</evidence>
<feature type="transmembrane region" description="Helical" evidence="4">
    <location>
        <begin position="238"/>
        <end position="261"/>
    </location>
</feature>
<evidence type="ECO:0000256" key="3">
    <source>
        <dbReference type="ARBA" id="ARBA00023136"/>
    </source>
</evidence>
<proteinExistence type="predicted"/>
<dbReference type="EMBL" id="QEQK01000013">
    <property type="protein sequence ID" value="PWN55107.1"/>
    <property type="molecule type" value="Genomic_DNA"/>
</dbReference>
<dbReference type="SUPFAM" id="SSF103473">
    <property type="entry name" value="MFS general substrate transporter"/>
    <property type="match status" value="1"/>
</dbReference>
<comment type="caution">
    <text evidence="5">The sequence shown here is derived from an EMBL/GenBank/DDBJ whole genome shotgun (WGS) entry which is preliminary data.</text>
</comment>
<dbReference type="InterPro" id="IPR036259">
    <property type="entry name" value="MFS_trans_sf"/>
</dbReference>
<evidence type="ECO:0000313" key="5">
    <source>
        <dbReference type="EMBL" id="PWN55107.1"/>
    </source>
</evidence>
<gene>
    <name evidence="5" type="ORF">DEH80_13845</name>
</gene>
<dbReference type="Proteomes" id="UP000251800">
    <property type="component" value="Unassembled WGS sequence"/>
</dbReference>
<evidence type="ECO:0000256" key="1">
    <source>
        <dbReference type="ARBA" id="ARBA00022692"/>
    </source>
</evidence>
<evidence type="ECO:0000313" key="6">
    <source>
        <dbReference type="Proteomes" id="UP000251800"/>
    </source>
</evidence>
<organism evidence="5 6">
    <name type="scientific">Abyssibacter profundi</name>
    <dbReference type="NCBI Taxonomy" id="2182787"/>
    <lineage>
        <taxon>Bacteria</taxon>
        <taxon>Pseudomonadati</taxon>
        <taxon>Pseudomonadota</taxon>
        <taxon>Gammaproteobacteria</taxon>
        <taxon>Chromatiales</taxon>
        <taxon>Oceanococcaceae</taxon>
        <taxon>Abyssibacter</taxon>
    </lineage>
</organism>
<keyword evidence="2 4" id="KW-1133">Transmembrane helix</keyword>
<sequence>MSASPTTDWRTPRLFLMLMAVALPLGYATWNALLNNFAIEMARFDGSDIGVLQSVREIPGFLAFTAVFFLAVISEQRFALVAIALLGGAVAVTGVFATTTGLLITTFLMSVGFHYLETLKQSLSLQWLSKAEAPAVLGQLISVAALTSLASYAVVWVLLEVFAASYTVIYATAGLACLLLVLFMALAFPRFEAPSPQRKQLILRRRYGLYYALTFLSGARRQIFMVFASFLLVERFGYSASAIAALYLVNHGVSWWLAPIIGRWIGRVGERRALTIEYIGLITVFLGYAVVDSGGLAATLFVVDHIFFAMAIAQKTYFQKIADPGDIAGTAGVNFTINHIAAVVIPASFGIIWLVAPAWVFILGAGMATASLLLARCVPETPSPDQPMRLWWQRRPLVKPA</sequence>
<dbReference type="Pfam" id="PF07690">
    <property type="entry name" value="MFS_1"/>
    <property type="match status" value="1"/>
</dbReference>